<keyword evidence="1" id="KW-0575">Peroxidase</keyword>
<dbReference type="Proteomes" id="UP001642464">
    <property type="component" value="Unassembled WGS sequence"/>
</dbReference>
<organism evidence="1 3">
    <name type="scientific">Durusdinium trenchii</name>
    <dbReference type="NCBI Taxonomy" id="1381693"/>
    <lineage>
        <taxon>Eukaryota</taxon>
        <taxon>Sar</taxon>
        <taxon>Alveolata</taxon>
        <taxon>Dinophyceae</taxon>
        <taxon>Suessiales</taxon>
        <taxon>Symbiodiniaceae</taxon>
        <taxon>Durusdinium</taxon>
    </lineage>
</organism>
<proteinExistence type="predicted"/>
<protein>
    <submittedName>
        <fullName evidence="1">Ascorbate peroxidase (HvAPX1)</fullName>
    </submittedName>
</protein>
<dbReference type="SUPFAM" id="SSF48113">
    <property type="entry name" value="Heme-dependent peroxidases"/>
    <property type="match status" value="1"/>
</dbReference>
<reference evidence="1 3" key="1">
    <citation type="submission" date="2024-02" db="EMBL/GenBank/DDBJ databases">
        <authorList>
            <person name="Chen Y."/>
            <person name="Shah S."/>
            <person name="Dougan E. K."/>
            <person name="Thang M."/>
            <person name="Chan C."/>
        </authorList>
    </citation>
    <scope>NUCLEOTIDE SEQUENCE [LARGE SCALE GENOMIC DNA]</scope>
</reference>
<sequence>MANGAVLLSLLAFAMRCEAIVNGQAFNATPAKLLACPGAVEVTECMTSSQYDAVVAAVRGKLESLPSTCTASDCPQADWAGCVLRMAGHDFMDFANGQGGSDACTDMEDPENAGLPACLASGEHGSSLQEVYQQFCTQVSLADFLVIAAEAVIASTRARAAGTASLDLRSIFRFGRRTASSCDFAVGRLPDPERGCTAVEETFVTRMGLTWTQAAALMGVHTLGRAQVQNSGYHGWWSDPENSRKFNNNYYVSLLAKGWLPELAINGNSAKNQWERSDIGRDTSVAGHEMMLNTDLCLAFSEGGGNGGPVRAHEHNCCAWLSARTIDGAVRNNGNEYCGGNVIRGRGDRDQCCGRQATRNDCGDKDRPTGPAAAAVLDFAADEAAWLRSFADAWQIATENGHSQLHRLGDCGSTTETAASSVSSISSTPETTSSLPTETVTSTEWASPDSSLSSNASSVSGFLWSFACLVSSIFLRF</sequence>
<dbReference type="EMBL" id="CAXAMM010040685">
    <property type="protein sequence ID" value="CAK9094781.1"/>
    <property type="molecule type" value="Genomic_DNA"/>
</dbReference>
<dbReference type="InterPro" id="IPR002016">
    <property type="entry name" value="Haem_peroxidase"/>
</dbReference>
<evidence type="ECO:0000313" key="2">
    <source>
        <dbReference type="EMBL" id="CAK9094781.1"/>
    </source>
</evidence>
<evidence type="ECO:0000313" key="3">
    <source>
        <dbReference type="Proteomes" id="UP001642464"/>
    </source>
</evidence>
<dbReference type="EMBL" id="CAXAMM010040673">
    <property type="protein sequence ID" value="CAK9094640.1"/>
    <property type="molecule type" value="Genomic_DNA"/>
</dbReference>
<dbReference type="PRINTS" id="PR00458">
    <property type="entry name" value="PEROXIDASE"/>
</dbReference>
<evidence type="ECO:0000313" key="1">
    <source>
        <dbReference type="EMBL" id="CAK9094640.1"/>
    </source>
</evidence>
<dbReference type="Gene3D" id="1.10.520.10">
    <property type="match status" value="1"/>
</dbReference>
<dbReference type="Pfam" id="PF00141">
    <property type="entry name" value="peroxidase"/>
    <property type="match status" value="1"/>
</dbReference>
<dbReference type="Gene3D" id="1.10.420.10">
    <property type="entry name" value="Peroxidase, domain 2"/>
    <property type="match status" value="1"/>
</dbReference>
<accession>A0ABP0R3G3</accession>
<name>A0ABP0R3G3_9DINO</name>
<dbReference type="PROSITE" id="PS50873">
    <property type="entry name" value="PEROXIDASE_4"/>
    <property type="match status" value="1"/>
</dbReference>
<dbReference type="GO" id="GO:0004601">
    <property type="term" value="F:peroxidase activity"/>
    <property type="evidence" value="ECO:0007669"/>
    <property type="project" value="UniProtKB-KW"/>
</dbReference>
<keyword evidence="3" id="KW-1185">Reference proteome</keyword>
<dbReference type="InterPro" id="IPR010255">
    <property type="entry name" value="Haem_peroxidase_sf"/>
</dbReference>
<keyword evidence="1" id="KW-0560">Oxidoreductase</keyword>
<comment type="caution">
    <text evidence="1">The sequence shown here is derived from an EMBL/GenBank/DDBJ whole genome shotgun (WGS) entry which is preliminary data.</text>
</comment>
<dbReference type="PANTHER" id="PTHR31356">
    <property type="entry name" value="THYLAKOID LUMENAL 29 KDA PROTEIN, CHLOROPLASTIC-RELATED"/>
    <property type="match status" value="1"/>
</dbReference>
<dbReference type="PANTHER" id="PTHR31356:SF36">
    <property type="entry name" value="L-ASCORBATE PEROXIDASE 3"/>
    <property type="match status" value="1"/>
</dbReference>
<gene>
    <name evidence="1" type="ORF">SCF082_LOCUS44473</name>
    <name evidence="2" type="ORF">SCF082_LOCUS44535</name>
</gene>
<dbReference type="InterPro" id="IPR044831">
    <property type="entry name" value="Ccp1-like"/>
</dbReference>